<keyword evidence="4" id="KW-0378">Hydrolase</keyword>
<dbReference type="CDD" id="cd12797">
    <property type="entry name" value="M23_peptidase"/>
    <property type="match status" value="1"/>
</dbReference>
<dbReference type="SUPFAM" id="SSF51261">
    <property type="entry name" value="Duplicated hybrid motif"/>
    <property type="match status" value="1"/>
</dbReference>
<accession>A0A5J4S1N6</accession>
<feature type="coiled-coil region" evidence="2">
    <location>
        <begin position="178"/>
        <end position="240"/>
    </location>
</feature>
<organism evidence="4">
    <name type="scientific">termite gut metagenome</name>
    <dbReference type="NCBI Taxonomy" id="433724"/>
    <lineage>
        <taxon>unclassified sequences</taxon>
        <taxon>metagenomes</taxon>
        <taxon>organismal metagenomes</taxon>
    </lineage>
</organism>
<proteinExistence type="predicted"/>
<dbReference type="Pfam" id="PF01551">
    <property type="entry name" value="Peptidase_M23"/>
    <property type="match status" value="1"/>
</dbReference>
<dbReference type="Gene3D" id="2.70.70.10">
    <property type="entry name" value="Glucose Permease (Domain IIA)"/>
    <property type="match status" value="1"/>
</dbReference>
<name>A0A5J4S1N6_9ZZZZ</name>
<evidence type="ECO:0000256" key="2">
    <source>
        <dbReference type="SAM" id="Coils"/>
    </source>
</evidence>
<evidence type="ECO:0000313" key="4">
    <source>
        <dbReference type="EMBL" id="KAA6339171.1"/>
    </source>
</evidence>
<dbReference type="GO" id="GO:0004222">
    <property type="term" value="F:metalloendopeptidase activity"/>
    <property type="evidence" value="ECO:0007669"/>
    <property type="project" value="TreeGrafter"/>
</dbReference>
<dbReference type="AlphaFoldDB" id="A0A5J4S1N6"/>
<dbReference type="InterPro" id="IPR011055">
    <property type="entry name" value="Dup_hybrid_motif"/>
</dbReference>
<feature type="coiled-coil region" evidence="2">
    <location>
        <begin position="19"/>
        <end position="109"/>
    </location>
</feature>
<dbReference type="InterPro" id="IPR050570">
    <property type="entry name" value="Cell_wall_metabolism_enzyme"/>
</dbReference>
<dbReference type="InterPro" id="IPR016047">
    <property type="entry name" value="M23ase_b-sheet_dom"/>
</dbReference>
<comment type="caution">
    <text evidence="4">The sequence shown here is derived from an EMBL/GenBank/DDBJ whole genome shotgun (WGS) entry which is preliminary data.</text>
</comment>
<feature type="domain" description="M23ase beta-sheet core" evidence="3">
    <location>
        <begin position="309"/>
        <end position="401"/>
    </location>
</feature>
<reference evidence="4" key="1">
    <citation type="submission" date="2019-03" db="EMBL/GenBank/DDBJ databases">
        <title>Single cell metagenomics reveals metabolic interactions within the superorganism composed of flagellate Streblomastix strix and complex community of Bacteroidetes bacteria on its surface.</title>
        <authorList>
            <person name="Treitli S.C."/>
            <person name="Kolisko M."/>
            <person name="Husnik F."/>
            <person name="Keeling P."/>
            <person name="Hampl V."/>
        </authorList>
    </citation>
    <scope>NUCLEOTIDE SEQUENCE</scope>
    <source>
        <strain evidence="4">STM</strain>
    </source>
</reference>
<dbReference type="PANTHER" id="PTHR21666:SF289">
    <property type="entry name" value="L-ALA--D-GLU ENDOPEPTIDASE"/>
    <property type="match status" value="1"/>
</dbReference>
<keyword evidence="2" id="KW-0175">Coiled coil</keyword>
<dbReference type="EMBL" id="SNRY01000558">
    <property type="protein sequence ID" value="KAA6339171.1"/>
    <property type="molecule type" value="Genomic_DNA"/>
</dbReference>
<dbReference type="PANTHER" id="PTHR21666">
    <property type="entry name" value="PEPTIDASE-RELATED"/>
    <property type="match status" value="1"/>
</dbReference>
<sequence length="408" mass="47014">MNRFLLTLILPAFSVVTLLGQSNSLIKDLEEKHKTLQKEIVQTESLLNNTKKDVSNQLNVLNTLTGQIRVRKQYISTINNDLSTINNELNKLTVQLKGLRNDLSVKKKNYEASVQYLYKNKTIEEKLMFILATEDLRQTYRRLRYVREYATYQRLQGEDIFRKQEQIKRKASELAEAKNVQNTLLSESEQEKEKLEQQEQQKRRIVNNLQSKQKSLQNEIDKKKREVAQLNTRIDKIVIDEMERVRTRADKSPNPSKGQKAMDKADFTASQDFASQRGKLPMPITGTSIIVSQYGQYNVQGLKSVKLDNKGVDIQGQPGANARAVFDGKVVAVFQLNGLFNILIRHGNYISVYCNLSSTSVRQGEDVKAEQLIGKVFSDSAKNKRTLLHFQLRVEKEKLNPEEWLRHL</sequence>
<protein>
    <submittedName>
        <fullName evidence="4">Murein hydrolase activator EnvC</fullName>
    </submittedName>
</protein>
<gene>
    <name evidence="4" type="ORF">EZS27_012877</name>
</gene>
<evidence type="ECO:0000256" key="1">
    <source>
        <dbReference type="ARBA" id="ARBA00022729"/>
    </source>
</evidence>
<evidence type="ECO:0000259" key="3">
    <source>
        <dbReference type="Pfam" id="PF01551"/>
    </source>
</evidence>
<keyword evidence="1" id="KW-0732">Signal</keyword>
<dbReference type="Gene3D" id="6.10.250.3150">
    <property type="match status" value="1"/>
</dbReference>